<sequence length="515" mass="56515">MRTLLGILLSALFVVSLSTPTLAVEEPVELTHGQVSGVELENGVTVFRGIPFAAPPVGDLRWKPPEPPIPWRGVRVADTFGPACMQGRAPLMSEDCLYLNVWTKAASDQDNLPVMVWIHGGGWSSGASSNGTYDGFGFADKGVVLVSVNYRMNAFGFMAHPALSAESERSVSGNYGILDHVAALEWVRDNISGFGGNPDNVTIFGESAGGASVYSLLATPLAKGLFHRAISESTWITPTNVTHLTRHNGFSDSAEERGRQAIAEKLSEMGKSAAGDLLGAMRSLSADDLMSMRFSVSLAEDGWVLPKSPAEIFQEGSHNVVPLLAGVNDGEGLMFVRPNRTFTTLEEQKEERLAEWGEHGRGLADHYLAKAPEGLYTSEVDYNTDAWFARPNREILNAMSETSADVFMYLFTRNLRDPSQRAPHAMELRYVFQTLPDSAPEVDLGISDLMSDYWIEFATRGTPNRDGLPVWPDYDQRRQEHQIIGAEIEQGAGFRRQELDALDDYFTATYGSARR</sequence>
<gene>
    <name evidence="4" type="ORF">METZ01_LOCUS74947</name>
</gene>
<evidence type="ECO:0000313" key="4">
    <source>
        <dbReference type="EMBL" id="SVA22093.1"/>
    </source>
</evidence>
<keyword evidence="2" id="KW-0378">Hydrolase</keyword>
<dbReference type="SUPFAM" id="SSF53474">
    <property type="entry name" value="alpha/beta-Hydrolases"/>
    <property type="match status" value="1"/>
</dbReference>
<dbReference type="AlphaFoldDB" id="A0A381U6G1"/>
<dbReference type="PROSITE" id="PS00122">
    <property type="entry name" value="CARBOXYLESTERASE_B_1"/>
    <property type="match status" value="1"/>
</dbReference>
<dbReference type="InterPro" id="IPR019826">
    <property type="entry name" value="Carboxylesterase_B_AS"/>
</dbReference>
<organism evidence="4">
    <name type="scientific">marine metagenome</name>
    <dbReference type="NCBI Taxonomy" id="408172"/>
    <lineage>
        <taxon>unclassified sequences</taxon>
        <taxon>metagenomes</taxon>
        <taxon>ecological metagenomes</taxon>
    </lineage>
</organism>
<dbReference type="InterPro" id="IPR002018">
    <property type="entry name" value="CarbesteraseB"/>
</dbReference>
<dbReference type="InterPro" id="IPR050309">
    <property type="entry name" value="Type-B_Carboxylest/Lipase"/>
</dbReference>
<evidence type="ECO:0000259" key="3">
    <source>
        <dbReference type="Pfam" id="PF00135"/>
    </source>
</evidence>
<evidence type="ECO:0000256" key="1">
    <source>
        <dbReference type="ARBA" id="ARBA00005964"/>
    </source>
</evidence>
<evidence type="ECO:0000256" key="2">
    <source>
        <dbReference type="ARBA" id="ARBA00022801"/>
    </source>
</evidence>
<protein>
    <recommendedName>
        <fullName evidence="3">Carboxylesterase type B domain-containing protein</fullName>
    </recommendedName>
</protein>
<dbReference type="InterPro" id="IPR029058">
    <property type="entry name" value="AB_hydrolase_fold"/>
</dbReference>
<dbReference type="GO" id="GO:0016787">
    <property type="term" value="F:hydrolase activity"/>
    <property type="evidence" value="ECO:0007669"/>
    <property type="project" value="UniProtKB-KW"/>
</dbReference>
<reference evidence="4" key="1">
    <citation type="submission" date="2018-05" db="EMBL/GenBank/DDBJ databases">
        <authorList>
            <person name="Lanie J.A."/>
            <person name="Ng W.-L."/>
            <person name="Kazmierczak K.M."/>
            <person name="Andrzejewski T.M."/>
            <person name="Davidsen T.M."/>
            <person name="Wayne K.J."/>
            <person name="Tettelin H."/>
            <person name="Glass J.I."/>
            <person name="Rusch D."/>
            <person name="Podicherti R."/>
            <person name="Tsui H.-C.T."/>
            <person name="Winkler M.E."/>
        </authorList>
    </citation>
    <scope>NUCLEOTIDE SEQUENCE</scope>
</reference>
<comment type="similarity">
    <text evidence="1">Belongs to the type-B carboxylesterase/lipase family.</text>
</comment>
<dbReference type="EMBL" id="UINC01005560">
    <property type="protein sequence ID" value="SVA22093.1"/>
    <property type="molecule type" value="Genomic_DNA"/>
</dbReference>
<dbReference type="Gene3D" id="3.40.50.1820">
    <property type="entry name" value="alpha/beta hydrolase"/>
    <property type="match status" value="1"/>
</dbReference>
<name>A0A381U6G1_9ZZZZ</name>
<dbReference type="Pfam" id="PF00135">
    <property type="entry name" value="COesterase"/>
    <property type="match status" value="1"/>
</dbReference>
<proteinExistence type="inferred from homology"/>
<dbReference type="PANTHER" id="PTHR11559">
    <property type="entry name" value="CARBOXYLESTERASE"/>
    <property type="match status" value="1"/>
</dbReference>
<feature type="domain" description="Carboxylesterase type B" evidence="3">
    <location>
        <begin position="28"/>
        <end position="489"/>
    </location>
</feature>
<accession>A0A381U6G1</accession>